<feature type="coiled-coil region" evidence="6">
    <location>
        <begin position="822"/>
        <end position="858"/>
    </location>
</feature>
<feature type="domain" description="DNA2/NAM7 helicase helicase" evidence="9">
    <location>
        <begin position="366"/>
        <end position="514"/>
    </location>
</feature>
<comment type="similarity">
    <text evidence="1">Belongs to the DNA2/NAM7 helicase family.</text>
</comment>
<dbReference type="PANTHER" id="PTHR43788">
    <property type="entry name" value="DNA2/NAM7 HELICASE FAMILY MEMBER"/>
    <property type="match status" value="1"/>
</dbReference>
<evidence type="ECO:0000256" key="2">
    <source>
        <dbReference type="ARBA" id="ARBA00022741"/>
    </source>
</evidence>
<dbReference type="Pfam" id="PF13087">
    <property type="entry name" value="AAA_12"/>
    <property type="match status" value="1"/>
</dbReference>
<feature type="region of interest" description="Disordered" evidence="7">
    <location>
        <begin position="1468"/>
        <end position="1559"/>
    </location>
</feature>
<dbReference type="SUPFAM" id="SSF52540">
    <property type="entry name" value="P-loop containing nucleoside triphosphate hydrolases"/>
    <property type="match status" value="1"/>
</dbReference>
<dbReference type="InterPro" id="IPR027417">
    <property type="entry name" value="P-loop_NTPase"/>
</dbReference>
<feature type="domain" description="DNA2/NAM7 helicase-like C-terminal" evidence="10">
    <location>
        <begin position="1125"/>
        <end position="1314"/>
    </location>
</feature>
<gene>
    <name evidence="12" type="ORF">LI90_385</name>
</gene>
<keyword evidence="4" id="KW-0347">Helicase</keyword>
<dbReference type="GO" id="GO:0016787">
    <property type="term" value="F:hydrolase activity"/>
    <property type="evidence" value="ECO:0007669"/>
    <property type="project" value="UniProtKB-KW"/>
</dbReference>
<evidence type="ECO:0000259" key="11">
    <source>
        <dbReference type="Pfam" id="PF18741"/>
    </source>
</evidence>
<evidence type="ECO:0000256" key="7">
    <source>
        <dbReference type="SAM" id="MobiDB-lite"/>
    </source>
</evidence>
<evidence type="ECO:0000256" key="1">
    <source>
        <dbReference type="ARBA" id="ARBA00007913"/>
    </source>
</evidence>
<dbReference type="InterPro" id="IPR011335">
    <property type="entry name" value="Restrct_endonuc-II-like"/>
</dbReference>
<evidence type="ECO:0000256" key="4">
    <source>
        <dbReference type="ARBA" id="ARBA00022806"/>
    </source>
</evidence>
<reference evidence="13" key="1">
    <citation type="submission" date="2015-04" db="EMBL/GenBank/DDBJ databases">
        <title>Physiological reanalysis, assessment of diazotrophy, and genome sequences of multiple isolates of Streptomyces thermoautotrophicus.</title>
        <authorList>
            <person name="MacKellar D.C."/>
            <person name="Lieber L."/>
            <person name="Norman J."/>
            <person name="Bolger A."/>
            <person name="Tobin C."/>
            <person name="Murray J.W."/>
            <person name="Chang R."/>
            <person name="Ford T."/>
            <person name="Nguyen P.Q."/>
            <person name="Woodward J."/>
            <person name="Permingeat H."/>
            <person name="Joshi N.S."/>
            <person name="Silver P.A."/>
            <person name="Usadel B."/>
            <person name="Rutherford A.W."/>
            <person name="Friesen M."/>
            <person name="Prell J."/>
        </authorList>
    </citation>
    <scope>NUCLEOTIDE SEQUENCE [LARGE SCALE GENOMIC DNA]</scope>
    <source>
        <strain evidence="13">H1</strain>
    </source>
</reference>
<dbReference type="InterPro" id="IPR001437">
    <property type="entry name" value="Tscrpt_elong_fac_GreA/B_C"/>
</dbReference>
<evidence type="ECO:0000259" key="10">
    <source>
        <dbReference type="Pfam" id="PF13087"/>
    </source>
</evidence>
<keyword evidence="2" id="KW-0547">Nucleotide-binding</keyword>
<dbReference type="SUPFAM" id="SSF54534">
    <property type="entry name" value="FKBP-like"/>
    <property type="match status" value="1"/>
</dbReference>
<feature type="compositionally biased region" description="Pro residues" evidence="7">
    <location>
        <begin position="1533"/>
        <end position="1545"/>
    </location>
</feature>
<dbReference type="InterPro" id="IPR041679">
    <property type="entry name" value="DNA2/NAM7-like_C"/>
</dbReference>
<dbReference type="Pfam" id="PF18741">
    <property type="entry name" value="MTES_1575"/>
    <property type="match status" value="1"/>
</dbReference>
<dbReference type="InterPro" id="IPR050534">
    <property type="entry name" value="Coronavir_polyprotein_1ab"/>
</dbReference>
<evidence type="ECO:0008006" key="14">
    <source>
        <dbReference type="Google" id="ProtNLM"/>
    </source>
</evidence>
<dbReference type="InterPro" id="IPR049468">
    <property type="entry name" value="Restrct_endonuc-II-like_dom"/>
</dbReference>
<dbReference type="SUPFAM" id="SSF52980">
    <property type="entry name" value="Restriction endonuclease-like"/>
    <property type="match status" value="1"/>
</dbReference>
<keyword evidence="13" id="KW-1185">Reference proteome</keyword>
<name>A0A132MLP9_9ACTN</name>
<dbReference type="STRING" id="1469144.LI90_385"/>
<evidence type="ECO:0000313" key="13">
    <source>
        <dbReference type="Proteomes" id="UP000070188"/>
    </source>
</evidence>
<dbReference type="Gene3D" id="3.40.960.10">
    <property type="entry name" value="VSR Endonuclease"/>
    <property type="match status" value="1"/>
</dbReference>
<dbReference type="PATRIC" id="fig|1469144.10.peg.477"/>
<evidence type="ECO:0000256" key="6">
    <source>
        <dbReference type="SAM" id="Coils"/>
    </source>
</evidence>
<dbReference type="GO" id="GO:0032784">
    <property type="term" value="P:regulation of DNA-templated transcription elongation"/>
    <property type="evidence" value="ECO:0007669"/>
    <property type="project" value="InterPro"/>
</dbReference>
<comment type="caution">
    <text evidence="12">The sequence shown here is derived from an EMBL/GenBank/DDBJ whole genome shotgun (WGS) entry which is preliminary data.</text>
</comment>
<dbReference type="RefSeq" id="WP_066883638.1">
    <property type="nucleotide sequence ID" value="NZ_LAXD01000001.1"/>
</dbReference>
<keyword evidence="5" id="KW-0067">ATP-binding</keyword>
<evidence type="ECO:0000313" key="12">
    <source>
        <dbReference type="EMBL" id="KWW98756.1"/>
    </source>
</evidence>
<protein>
    <recommendedName>
        <fullName evidence="14">Transcription elongation factor GreA</fullName>
    </recommendedName>
</protein>
<dbReference type="PANTHER" id="PTHR43788:SF8">
    <property type="entry name" value="DNA-BINDING PROTEIN SMUBP-2"/>
    <property type="match status" value="1"/>
</dbReference>
<feature type="domain" description="Restriction endonuclease type II-like" evidence="11">
    <location>
        <begin position="1363"/>
        <end position="1455"/>
    </location>
</feature>
<proteinExistence type="inferred from homology"/>
<evidence type="ECO:0000259" key="8">
    <source>
        <dbReference type="Pfam" id="PF01272"/>
    </source>
</evidence>
<feature type="coiled-coil region" evidence="6">
    <location>
        <begin position="459"/>
        <end position="500"/>
    </location>
</feature>
<evidence type="ECO:0000259" key="9">
    <source>
        <dbReference type="Pfam" id="PF13086"/>
    </source>
</evidence>
<dbReference type="Gene3D" id="3.10.50.30">
    <property type="entry name" value="Transcription elongation factor, GreA/GreB, C-terminal domain"/>
    <property type="match status" value="1"/>
</dbReference>
<dbReference type="InterPro" id="IPR036953">
    <property type="entry name" value="GreA/GreB_C_sf"/>
</dbReference>
<dbReference type="Pfam" id="PF13086">
    <property type="entry name" value="AAA_11"/>
    <property type="match status" value="1"/>
</dbReference>
<dbReference type="InterPro" id="IPR041677">
    <property type="entry name" value="DNA2/NAM7_AAA_11"/>
</dbReference>
<evidence type="ECO:0000256" key="3">
    <source>
        <dbReference type="ARBA" id="ARBA00022801"/>
    </source>
</evidence>
<dbReference type="GO" id="GO:0043139">
    <property type="term" value="F:5'-3' DNA helicase activity"/>
    <property type="evidence" value="ECO:0007669"/>
    <property type="project" value="TreeGrafter"/>
</dbReference>
<dbReference type="GO" id="GO:0003677">
    <property type="term" value="F:DNA binding"/>
    <property type="evidence" value="ECO:0007669"/>
    <property type="project" value="InterPro"/>
</dbReference>
<dbReference type="CDD" id="cd18808">
    <property type="entry name" value="SF1_C_Upf1"/>
    <property type="match status" value="1"/>
</dbReference>
<dbReference type="InterPro" id="IPR047187">
    <property type="entry name" value="SF1_C_Upf1"/>
</dbReference>
<feature type="domain" description="Transcription elongation factor GreA/GreB C-terminal" evidence="8">
    <location>
        <begin position="1630"/>
        <end position="1702"/>
    </location>
</feature>
<evidence type="ECO:0000256" key="5">
    <source>
        <dbReference type="ARBA" id="ARBA00022840"/>
    </source>
</evidence>
<dbReference type="Gene3D" id="3.40.50.300">
    <property type="entry name" value="P-loop containing nucleotide triphosphate hydrolases"/>
    <property type="match status" value="3"/>
</dbReference>
<keyword evidence="6" id="KW-0175">Coiled coil</keyword>
<organism evidence="12 13">
    <name type="scientific">Carbonactinospora thermoautotrophica</name>
    <dbReference type="NCBI Taxonomy" id="1469144"/>
    <lineage>
        <taxon>Bacteria</taxon>
        <taxon>Bacillati</taxon>
        <taxon>Actinomycetota</taxon>
        <taxon>Actinomycetes</taxon>
        <taxon>Kitasatosporales</taxon>
        <taxon>Carbonactinosporaceae</taxon>
        <taxon>Carbonactinospora</taxon>
    </lineage>
</organism>
<sequence>MQEEPDALVRDATGLFEFLIGLQELRTSRVSNLRQYSKVLWLDDLPDSIATPLSHPEAEDEYWVVADRAERIRKPEPDPVLAPWLDEREVGDCQLDRPELRQVIRVKAAEEDAEAEDSDEPRHIELRLDDHPEVRAAYEEWLPDWQEWAKTERHFETYRELYLLRQQLTEQAENYELLLGFGLLTGAFGDTEVRRHLITVRGTIDLDHETGRLTVSAAEGADPVLEEDMLDPAHRVSKSVREQILALLRDPDATLWGPDSTVVRALQVWANGNGPDISYDDDPRPPQHSGRQPRVTLAPALLFRKRGQRSFIEAFDRIKRTVLATREVPAGIQQLLRIEEGSVSEAALTEWQRAFADEETYFPKESNEEQRQIVARLRERRVVLVQGPPGTGKTHTIANLVTDLLAHGQRVLITSHTARALKVLKEQLPAEIQELCVSLTDETVKGQDELESSVRAILARDSDNALADLEQETERLRERLRNARSRRAHAAQKLREIQEAERGELEVARYRGTLSRIAERLRAEEPELGWLGLVAEPTMPFSVEDVVRFRRLLQAATPELRSRAGATLDETLQLSPDDFRDLAERILQARESADRARDVRDTPLYQAAIALPREDRQRLSELVTELLRQLTALAARPEPWVQAEVANVLRGRDRTLRQRHQVTAEALRVLDERASALDQRLVAGLDRFDLGVALGHVNTLYEHLKAGKKLRGPLGLKSKVFKQTVEFLDVVRVDGSRCETLELVEHLRQVLDTERVVRLAEEAWSISSPPGSPLGPRAARLADEQAVLRDVLAVADTLDQLRSFGAQHPEVAHVDWAVREECEALLAALDAAEREEVRREEESRLEPLRRELERLAGQADRVAAVPAMLAAVEDLDPDRYTEACQQMELSREANATLKALDEARTRISAGHASLAQRLEAAPDDPAWDTRLSKLPEAWAWSVCDAHLRRVTDPKAERRAMSELSEAEAQEKHALKELAANLGWLYCLRRLDRDPKQSWHLRAYAQEVRKIGKGTGKYAARRRREAQEHLKKCQGAVPAWIMPLHQVASTTPMDRPDLFDVVIVDEASQSGLEALVLFWLAPRVVVVGDDQQISPEDVGQVHEQVYQLRDRHLASVPTKTMFAPRTSLFDIAERLAGGRIVLREHFRCMPEIIGFSNGLCYEGKLLPLRQYGADRLPPLRATFVPGAVMSGGSSSAVNKAEAEALVEQVVKCCADPAYDGKSMGVIVLLSSNAQAELIDRILVERLGVDEIEARRLRVGNAEAFQGDQRDVIFVSMVVSLEGPDGTRRIGAMTKETDKRRVNVAASRARDQVWLFHSVQPGDLYVDDYRRRWLQYATARPAERDVYHIGEVLPDKLREPFDSLFEQRVYLALRERGYRVRPQYKVGRYRIDLVVEGRAQRLAVECDGDAYHGADREAYDESRQRELERLGWVFERIRGSRFFRNPHEALTPVWAKLDELGIEPLDAEPVEEPAPVEEPKPAEALQPVEAPQPAKASQPVEAPQPAKASQPVEAPQLAKPVPVAESGAGHDPKPSPRPARPNQPPRPPAREPERSHGLVLPSGAYRRLTEELEAIRQELASPPTSAAADRAAVRSLALDWHKRREQLLEREAELHKLLDGARVNDKATKIRRVIPGCVVGVRFPGEDEIQRYVITLARSSQDGQTLPPDSPLALALKNREIGDRITYRSPAGKRLTCTIVEIQY</sequence>
<keyword evidence="3" id="KW-0378">Hydrolase</keyword>
<accession>A0A132MLP9</accession>
<dbReference type="Pfam" id="PF01272">
    <property type="entry name" value="GreA_GreB"/>
    <property type="match status" value="1"/>
</dbReference>
<dbReference type="EMBL" id="LAXD01000001">
    <property type="protein sequence ID" value="KWW98756.1"/>
    <property type="molecule type" value="Genomic_DNA"/>
</dbReference>
<dbReference type="Proteomes" id="UP000070188">
    <property type="component" value="Unassembled WGS sequence"/>
</dbReference>
<dbReference type="GO" id="GO:0005524">
    <property type="term" value="F:ATP binding"/>
    <property type="evidence" value="ECO:0007669"/>
    <property type="project" value="UniProtKB-KW"/>
</dbReference>